<dbReference type="EMBL" id="OW240924">
    <property type="protein sequence ID" value="CAH2327725.1"/>
    <property type="molecule type" value="Genomic_DNA"/>
</dbReference>
<sequence>MHFFHFWQQLESKLQQPTPPQPSTLSHQELPQGKVALHVGRAPACQQKRKHAPIKRSTAQRLAPNQHAAGPCKTPAVLSMVGRVDGTMRLVPTWQRRHRRVREAASRSTQESQARSIAPG</sequence>
<evidence type="ECO:0000256" key="1">
    <source>
        <dbReference type="SAM" id="MobiDB-lite"/>
    </source>
</evidence>
<evidence type="ECO:0000313" key="3">
    <source>
        <dbReference type="Proteomes" id="UP001295444"/>
    </source>
</evidence>
<dbReference type="AlphaFoldDB" id="A0AAD1TNA2"/>
<dbReference type="Proteomes" id="UP001295444">
    <property type="component" value="Chromosome 13"/>
</dbReference>
<gene>
    <name evidence="2" type="ORF">PECUL_23A056840</name>
</gene>
<organism evidence="2 3">
    <name type="scientific">Pelobates cultripes</name>
    <name type="common">Western spadefoot toad</name>
    <dbReference type="NCBI Taxonomy" id="61616"/>
    <lineage>
        <taxon>Eukaryota</taxon>
        <taxon>Metazoa</taxon>
        <taxon>Chordata</taxon>
        <taxon>Craniata</taxon>
        <taxon>Vertebrata</taxon>
        <taxon>Euteleostomi</taxon>
        <taxon>Amphibia</taxon>
        <taxon>Batrachia</taxon>
        <taxon>Anura</taxon>
        <taxon>Pelobatoidea</taxon>
        <taxon>Pelobatidae</taxon>
        <taxon>Pelobates</taxon>
    </lineage>
</organism>
<accession>A0AAD1TNA2</accession>
<name>A0AAD1TNA2_PELCU</name>
<reference evidence="2" key="1">
    <citation type="submission" date="2022-03" db="EMBL/GenBank/DDBJ databases">
        <authorList>
            <person name="Alioto T."/>
            <person name="Alioto T."/>
            <person name="Gomez Garrido J."/>
        </authorList>
    </citation>
    <scope>NUCLEOTIDE SEQUENCE</scope>
</reference>
<feature type="region of interest" description="Disordered" evidence="1">
    <location>
        <begin position="42"/>
        <end position="73"/>
    </location>
</feature>
<feature type="region of interest" description="Disordered" evidence="1">
    <location>
        <begin position="95"/>
        <end position="120"/>
    </location>
</feature>
<evidence type="ECO:0000313" key="2">
    <source>
        <dbReference type="EMBL" id="CAH2327725.1"/>
    </source>
</evidence>
<keyword evidence="3" id="KW-1185">Reference proteome</keyword>
<feature type="compositionally biased region" description="Polar residues" evidence="1">
    <location>
        <begin position="109"/>
        <end position="120"/>
    </location>
</feature>
<protein>
    <submittedName>
        <fullName evidence="2">Uncharacterized protein</fullName>
    </submittedName>
</protein>
<proteinExistence type="predicted"/>